<comment type="caution">
    <text evidence="1">The sequence shown here is derived from an EMBL/GenBank/DDBJ whole genome shotgun (WGS) entry which is preliminary data.</text>
</comment>
<reference evidence="1 2" key="1">
    <citation type="journal article" date="2024" name="BMC Genomics">
        <title>De novo assembly and annotation of Popillia japonica's genome with initial clues to its potential as an invasive pest.</title>
        <authorList>
            <person name="Cucini C."/>
            <person name="Boschi S."/>
            <person name="Funari R."/>
            <person name="Cardaioli E."/>
            <person name="Iannotti N."/>
            <person name="Marturano G."/>
            <person name="Paoli F."/>
            <person name="Bruttini M."/>
            <person name="Carapelli A."/>
            <person name="Frati F."/>
            <person name="Nardi F."/>
        </authorList>
    </citation>
    <scope>NUCLEOTIDE SEQUENCE [LARGE SCALE GENOMIC DNA]</scope>
    <source>
        <strain evidence="1">DMR45628</strain>
    </source>
</reference>
<proteinExistence type="predicted"/>
<protein>
    <recommendedName>
        <fullName evidence="3">FlgN protein</fullName>
    </recommendedName>
</protein>
<keyword evidence="2" id="KW-1185">Reference proteome</keyword>
<name>A0AAW1K111_POPJA</name>
<evidence type="ECO:0000313" key="1">
    <source>
        <dbReference type="EMBL" id="KAK9711374.1"/>
    </source>
</evidence>
<gene>
    <name evidence="1" type="ORF">QE152_g25487</name>
</gene>
<evidence type="ECO:0008006" key="3">
    <source>
        <dbReference type="Google" id="ProtNLM"/>
    </source>
</evidence>
<evidence type="ECO:0000313" key="2">
    <source>
        <dbReference type="Proteomes" id="UP001458880"/>
    </source>
</evidence>
<accession>A0AAW1K111</accession>
<organism evidence="1 2">
    <name type="scientific">Popillia japonica</name>
    <name type="common">Japanese beetle</name>
    <dbReference type="NCBI Taxonomy" id="7064"/>
    <lineage>
        <taxon>Eukaryota</taxon>
        <taxon>Metazoa</taxon>
        <taxon>Ecdysozoa</taxon>
        <taxon>Arthropoda</taxon>
        <taxon>Hexapoda</taxon>
        <taxon>Insecta</taxon>
        <taxon>Pterygota</taxon>
        <taxon>Neoptera</taxon>
        <taxon>Endopterygota</taxon>
        <taxon>Coleoptera</taxon>
        <taxon>Polyphaga</taxon>
        <taxon>Scarabaeiformia</taxon>
        <taxon>Scarabaeidae</taxon>
        <taxon>Rutelinae</taxon>
        <taxon>Popillia</taxon>
    </lineage>
</organism>
<dbReference type="Proteomes" id="UP001458880">
    <property type="component" value="Unassembled WGS sequence"/>
</dbReference>
<dbReference type="EMBL" id="JASPKY010000281">
    <property type="protein sequence ID" value="KAK9711374.1"/>
    <property type="molecule type" value="Genomic_DNA"/>
</dbReference>
<dbReference type="AlphaFoldDB" id="A0AAW1K111"/>
<sequence>MEHRSNKQMTHVDFLSRICVLLLEDNSFERNLSIKQDQDVEISKIRELLGHLEDKLFELRNGKQDQDVEISKIRELLGHLEDKLFELRNGLVYRKFGRKSLFYVPKCMEQNIIRTYHELKNQINMLRDLAKINEYYTELYVRIKSQYLHILKIEKQKFYDQQIRVSSNKPKRVCRRIEY</sequence>